<dbReference type="GO" id="GO:0008270">
    <property type="term" value="F:zinc ion binding"/>
    <property type="evidence" value="ECO:0007669"/>
    <property type="project" value="UniProtKB-KW"/>
</dbReference>
<sequence length="256" mass="27980">MARGLNKEWEYFGARYRVTGAKVERVNCKACSKPVSAAVNRLQSHMRICPARTSLASALHSSNSSVNVNGNAPQPPADLLSAAIEQAIETDALGAEQTAPVTADGAAPPLKKQRQSPARTRDRPRWNANAAASLTVDDFWFSPVVGGAASPSQQSVASSFNKRRLEIEEKRLALEIQREQREQTRERLNLEILAAQAKREKLLAEKEGYEAKVLLALSRKQLRDQGVSDEEIDRVLPVNSTAVSSTTADSPDTELH</sequence>
<gene>
    <name evidence="8" type="ORF">PR001_g5128</name>
    <name evidence="9" type="ORF">PR002_g384</name>
</gene>
<dbReference type="PROSITE" id="PS50808">
    <property type="entry name" value="ZF_BED"/>
    <property type="match status" value="1"/>
</dbReference>
<name>A0A6A3P6Z0_9STRA</name>
<evidence type="ECO:0000256" key="5">
    <source>
        <dbReference type="SAM" id="Coils"/>
    </source>
</evidence>
<evidence type="ECO:0000313" key="8">
    <source>
        <dbReference type="EMBL" id="KAE9045052.1"/>
    </source>
</evidence>
<feature type="region of interest" description="Disordered" evidence="6">
    <location>
        <begin position="98"/>
        <end position="126"/>
    </location>
</feature>
<dbReference type="OrthoDB" id="116195at2759"/>
<evidence type="ECO:0000256" key="6">
    <source>
        <dbReference type="SAM" id="MobiDB-lite"/>
    </source>
</evidence>
<feature type="compositionally biased region" description="Polar residues" evidence="6">
    <location>
        <begin position="238"/>
        <end position="250"/>
    </location>
</feature>
<keyword evidence="5" id="KW-0175">Coiled coil</keyword>
<dbReference type="EMBL" id="QXFV01000223">
    <property type="protein sequence ID" value="KAE9045052.1"/>
    <property type="molecule type" value="Genomic_DNA"/>
</dbReference>
<evidence type="ECO:0000313" key="9">
    <source>
        <dbReference type="EMBL" id="KAE9048590.1"/>
    </source>
</evidence>
<evidence type="ECO:0000256" key="1">
    <source>
        <dbReference type="ARBA" id="ARBA00022723"/>
    </source>
</evidence>
<dbReference type="AlphaFoldDB" id="A0A6A3P6Z0"/>
<evidence type="ECO:0000313" key="11">
    <source>
        <dbReference type="Proteomes" id="UP000435112"/>
    </source>
</evidence>
<dbReference type="Proteomes" id="UP000435112">
    <property type="component" value="Unassembled WGS sequence"/>
</dbReference>
<feature type="domain" description="BED-type" evidence="7">
    <location>
        <begin position="3"/>
        <end position="56"/>
    </location>
</feature>
<dbReference type="Proteomes" id="UP000429607">
    <property type="component" value="Unassembled WGS sequence"/>
</dbReference>
<keyword evidence="1" id="KW-0479">Metal-binding</keyword>
<evidence type="ECO:0000256" key="2">
    <source>
        <dbReference type="ARBA" id="ARBA00022771"/>
    </source>
</evidence>
<reference evidence="10 11" key="1">
    <citation type="submission" date="2018-09" db="EMBL/GenBank/DDBJ databases">
        <title>Genomic investigation of the strawberry pathogen Phytophthora fragariae indicates pathogenicity is determined by transcriptional variation in three key races.</title>
        <authorList>
            <person name="Adams T.M."/>
            <person name="Armitage A.D."/>
            <person name="Sobczyk M.K."/>
            <person name="Bates H.J."/>
            <person name="Dunwell J.M."/>
            <person name="Nellist C.F."/>
            <person name="Harrison R.J."/>
        </authorList>
    </citation>
    <scope>NUCLEOTIDE SEQUENCE [LARGE SCALE GENOMIC DNA]</scope>
    <source>
        <strain evidence="8 10">SCRP249</strain>
        <strain evidence="9 11">SCRP324</strain>
    </source>
</reference>
<feature type="coiled-coil region" evidence="5">
    <location>
        <begin position="162"/>
        <end position="212"/>
    </location>
</feature>
<proteinExistence type="predicted"/>
<dbReference type="InterPro" id="IPR003656">
    <property type="entry name" value="Znf_BED"/>
</dbReference>
<keyword evidence="3" id="KW-0862">Zinc</keyword>
<protein>
    <recommendedName>
        <fullName evidence="7">BED-type domain-containing protein</fullName>
    </recommendedName>
</protein>
<evidence type="ECO:0000313" key="10">
    <source>
        <dbReference type="Proteomes" id="UP000429607"/>
    </source>
</evidence>
<feature type="region of interest" description="Disordered" evidence="6">
    <location>
        <begin position="236"/>
        <end position="256"/>
    </location>
</feature>
<evidence type="ECO:0000259" key="7">
    <source>
        <dbReference type="PROSITE" id="PS50808"/>
    </source>
</evidence>
<keyword evidence="2 4" id="KW-0863">Zinc-finger</keyword>
<dbReference type="GO" id="GO:0003677">
    <property type="term" value="F:DNA binding"/>
    <property type="evidence" value="ECO:0007669"/>
    <property type="project" value="InterPro"/>
</dbReference>
<dbReference type="EMBL" id="QXFU01000008">
    <property type="protein sequence ID" value="KAE9048590.1"/>
    <property type="molecule type" value="Genomic_DNA"/>
</dbReference>
<evidence type="ECO:0000256" key="4">
    <source>
        <dbReference type="PROSITE-ProRule" id="PRU00027"/>
    </source>
</evidence>
<comment type="caution">
    <text evidence="9">The sequence shown here is derived from an EMBL/GenBank/DDBJ whole genome shotgun (WGS) entry which is preliminary data.</text>
</comment>
<accession>A0A6A3P6Z0</accession>
<evidence type="ECO:0000256" key="3">
    <source>
        <dbReference type="ARBA" id="ARBA00022833"/>
    </source>
</evidence>
<organism evidence="9 11">
    <name type="scientific">Phytophthora rubi</name>
    <dbReference type="NCBI Taxonomy" id="129364"/>
    <lineage>
        <taxon>Eukaryota</taxon>
        <taxon>Sar</taxon>
        <taxon>Stramenopiles</taxon>
        <taxon>Oomycota</taxon>
        <taxon>Peronosporomycetes</taxon>
        <taxon>Peronosporales</taxon>
        <taxon>Peronosporaceae</taxon>
        <taxon>Phytophthora</taxon>
    </lineage>
</organism>